<feature type="domain" description="Tim10-like" evidence="2">
    <location>
        <begin position="27"/>
        <end position="89"/>
    </location>
</feature>
<name>A0A6H5IFM4_9HYME</name>
<gene>
    <name evidence="3" type="ORF">TBRA_LOCUS7686</name>
</gene>
<dbReference type="OrthoDB" id="344165at2759"/>
<dbReference type="Gene3D" id="1.10.287.810">
    <property type="entry name" value="Mitochondrial import inner membrane translocase subunit tim13 like domains"/>
    <property type="match status" value="1"/>
</dbReference>
<dbReference type="Pfam" id="PF02953">
    <property type="entry name" value="zf-Tim10_DDP"/>
    <property type="match status" value="1"/>
</dbReference>
<keyword evidence="1" id="KW-0999">Mitochondrion inner membrane</keyword>
<sequence length="95" mass="10733">MSEFSSVSSFDVGDNNKSSAASSELEEFIMVEKQKAQFNAQIHEFSGLCWDKCIDKPGNKLDGRSETCLVNCVNRFIDVSLLITNRFTQMLQKNM</sequence>
<evidence type="ECO:0000256" key="1">
    <source>
        <dbReference type="RuleBase" id="RU367043"/>
    </source>
</evidence>
<comment type="subunit">
    <text evidence="1">Heterohexamer.</text>
</comment>
<dbReference type="InterPro" id="IPR035427">
    <property type="entry name" value="Tim10-like_dom_sf"/>
</dbReference>
<evidence type="ECO:0000313" key="3">
    <source>
        <dbReference type="EMBL" id="CAB0035803.1"/>
    </source>
</evidence>
<dbReference type="AlphaFoldDB" id="A0A6H5IFM4"/>
<comment type="domain">
    <text evidence="1">The twin CX3C motif contains 4 conserved Cys residues that form 2 disulfide bonds in the mitochondrial intermembrane space.</text>
</comment>
<keyword evidence="1" id="KW-0143">Chaperone</keyword>
<organism evidence="3 4">
    <name type="scientific">Trichogramma brassicae</name>
    <dbReference type="NCBI Taxonomy" id="86971"/>
    <lineage>
        <taxon>Eukaryota</taxon>
        <taxon>Metazoa</taxon>
        <taxon>Ecdysozoa</taxon>
        <taxon>Arthropoda</taxon>
        <taxon>Hexapoda</taxon>
        <taxon>Insecta</taxon>
        <taxon>Pterygota</taxon>
        <taxon>Neoptera</taxon>
        <taxon>Endopterygota</taxon>
        <taxon>Hymenoptera</taxon>
        <taxon>Apocrita</taxon>
        <taxon>Proctotrupomorpha</taxon>
        <taxon>Chalcidoidea</taxon>
        <taxon>Trichogrammatidae</taxon>
        <taxon>Trichogramma</taxon>
    </lineage>
</organism>
<proteinExistence type="inferred from homology"/>
<evidence type="ECO:0000259" key="2">
    <source>
        <dbReference type="Pfam" id="PF02953"/>
    </source>
</evidence>
<dbReference type="InterPro" id="IPR004217">
    <property type="entry name" value="Tim10-like"/>
</dbReference>
<comment type="function">
    <text evidence="1">Mitochondrial intermembrane chaperone that participates in the import and insertion of some multi-pass transmembrane proteins into the mitochondrial inner membrane. Also required for the transfer of beta-barrel precursors from the TOM complex to the sorting and assembly machinery (SAM complex) of the outer membrane. Acts as a chaperone-like protein that protects the hydrophobic precursors from aggregation and guide them through the mitochondrial intermembrane space.</text>
</comment>
<keyword evidence="1" id="KW-0811">Translocation</keyword>
<dbReference type="Proteomes" id="UP000479190">
    <property type="component" value="Unassembled WGS sequence"/>
</dbReference>
<keyword evidence="1" id="KW-0496">Mitochondrion</keyword>
<keyword evidence="1" id="KW-1015">Disulfide bond</keyword>
<comment type="similarity">
    <text evidence="1">Belongs to the small Tim family.</text>
</comment>
<keyword evidence="1" id="KW-0653">Protein transport</keyword>
<keyword evidence="1" id="KW-0813">Transport</keyword>
<protein>
    <recommendedName>
        <fullName evidence="1">Mitochondrial import inner membrane translocase subunit</fullName>
    </recommendedName>
</protein>
<comment type="subcellular location">
    <subcellularLocation>
        <location evidence="1">Mitochondrion inner membrane</location>
        <topology evidence="1">Peripheral membrane protein</topology>
        <orientation evidence="1">Intermembrane side</orientation>
    </subcellularLocation>
</comment>
<accession>A0A6H5IFM4</accession>
<dbReference type="GO" id="GO:0005743">
    <property type="term" value="C:mitochondrial inner membrane"/>
    <property type="evidence" value="ECO:0007669"/>
    <property type="project" value="UniProtKB-SubCell"/>
</dbReference>
<dbReference type="SUPFAM" id="SSF144122">
    <property type="entry name" value="Tim10-like"/>
    <property type="match status" value="1"/>
</dbReference>
<dbReference type="EMBL" id="CADCXV010000800">
    <property type="protein sequence ID" value="CAB0035803.1"/>
    <property type="molecule type" value="Genomic_DNA"/>
</dbReference>
<dbReference type="GO" id="GO:0015031">
    <property type="term" value="P:protein transport"/>
    <property type="evidence" value="ECO:0007669"/>
    <property type="project" value="UniProtKB-KW"/>
</dbReference>
<keyword evidence="1" id="KW-0472">Membrane</keyword>
<keyword evidence="4" id="KW-1185">Reference proteome</keyword>
<reference evidence="3 4" key="1">
    <citation type="submission" date="2020-02" db="EMBL/GenBank/DDBJ databases">
        <authorList>
            <person name="Ferguson B K."/>
        </authorList>
    </citation>
    <scope>NUCLEOTIDE SEQUENCE [LARGE SCALE GENOMIC DNA]</scope>
</reference>
<evidence type="ECO:0000313" key="4">
    <source>
        <dbReference type="Proteomes" id="UP000479190"/>
    </source>
</evidence>